<feature type="domain" description="Integrase catalytic" evidence="3">
    <location>
        <begin position="550"/>
        <end position="654"/>
    </location>
</feature>
<dbReference type="Pfam" id="PF00078">
    <property type="entry name" value="RVT_1"/>
    <property type="match status" value="1"/>
</dbReference>
<dbReference type="InterPro" id="IPR050951">
    <property type="entry name" value="Retrovirus_Pol_polyprotein"/>
</dbReference>
<evidence type="ECO:0000256" key="1">
    <source>
        <dbReference type="ARBA" id="ARBA00010879"/>
    </source>
</evidence>
<dbReference type="Ensembl" id="ENSLACT00000008123.1">
    <property type="protein sequence ID" value="ENSLACP00000008057.1"/>
    <property type="gene ID" value="ENSLACG00000007131.1"/>
</dbReference>
<dbReference type="EC" id="3.1.26.4" evidence="2"/>
<dbReference type="PANTHER" id="PTHR37984">
    <property type="entry name" value="PROTEIN CBG26694"/>
    <property type="match status" value="1"/>
</dbReference>
<dbReference type="InParanoid" id="H3AEI6"/>
<dbReference type="GO" id="GO:0015074">
    <property type="term" value="P:DNA integration"/>
    <property type="evidence" value="ECO:0007669"/>
    <property type="project" value="InterPro"/>
</dbReference>
<dbReference type="EMBL" id="AFYH01186971">
    <property type="status" value="NOT_ANNOTATED_CDS"/>
    <property type="molecule type" value="Genomic_DNA"/>
</dbReference>
<dbReference type="InterPro" id="IPR001584">
    <property type="entry name" value="Integrase_cat-core"/>
</dbReference>
<dbReference type="InterPro" id="IPR000477">
    <property type="entry name" value="RT_dom"/>
</dbReference>
<evidence type="ECO:0000313" key="4">
    <source>
        <dbReference type="Ensembl" id="ENSLACP00000008057.1"/>
    </source>
</evidence>
<dbReference type="InterPro" id="IPR012337">
    <property type="entry name" value="RNaseH-like_sf"/>
</dbReference>
<evidence type="ECO:0000313" key="5">
    <source>
        <dbReference type="Proteomes" id="UP000008672"/>
    </source>
</evidence>
<dbReference type="Gene3D" id="3.30.420.10">
    <property type="entry name" value="Ribonuclease H-like superfamily/Ribonuclease H"/>
    <property type="match status" value="1"/>
</dbReference>
<accession>H3AEI6</accession>
<dbReference type="PROSITE" id="PS50994">
    <property type="entry name" value="INTEGRASE"/>
    <property type="match status" value="1"/>
</dbReference>
<proteinExistence type="inferred from homology"/>
<dbReference type="InterPro" id="IPR043502">
    <property type="entry name" value="DNA/RNA_pol_sf"/>
</dbReference>
<dbReference type="InterPro" id="IPR036397">
    <property type="entry name" value="RNaseH_sf"/>
</dbReference>
<dbReference type="InterPro" id="IPR041577">
    <property type="entry name" value="RT_RNaseH_2"/>
</dbReference>
<organism evidence="4 5">
    <name type="scientific">Latimeria chalumnae</name>
    <name type="common">Coelacanth</name>
    <dbReference type="NCBI Taxonomy" id="7897"/>
    <lineage>
        <taxon>Eukaryota</taxon>
        <taxon>Metazoa</taxon>
        <taxon>Chordata</taxon>
        <taxon>Craniata</taxon>
        <taxon>Vertebrata</taxon>
        <taxon>Euteleostomi</taxon>
        <taxon>Coelacanthiformes</taxon>
        <taxon>Coelacanthidae</taxon>
        <taxon>Latimeria</taxon>
    </lineage>
</organism>
<keyword evidence="5" id="KW-1185">Reference proteome</keyword>
<dbReference type="FunFam" id="3.10.20.370:FF:000001">
    <property type="entry name" value="Retrovirus-related Pol polyprotein from transposon 17.6-like protein"/>
    <property type="match status" value="1"/>
</dbReference>
<reference evidence="5" key="1">
    <citation type="submission" date="2011-08" db="EMBL/GenBank/DDBJ databases">
        <title>The draft genome of Latimeria chalumnae.</title>
        <authorList>
            <person name="Di Palma F."/>
            <person name="Alfoldi J."/>
            <person name="Johnson J."/>
            <person name="Berlin A."/>
            <person name="Gnerre S."/>
            <person name="Jaffe D."/>
            <person name="MacCallum I."/>
            <person name="Young S."/>
            <person name="Walker B.J."/>
            <person name="Lander E."/>
            <person name="Lindblad-Toh K."/>
        </authorList>
    </citation>
    <scope>NUCLEOTIDE SEQUENCE [LARGE SCALE GENOMIC DNA]</scope>
    <source>
        <strain evidence="5">Wild caught</strain>
    </source>
</reference>
<dbReference type="Gene3D" id="3.30.70.270">
    <property type="match status" value="2"/>
</dbReference>
<comment type="similarity">
    <text evidence="1">Belongs to the beta type-B retroviral polymerase family. HERV class-II K(HML-2) pol subfamily.</text>
</comment>
<dbReference type="AlphaFoldDB" id="H3AEI6"/>
<dbReference type="SUPFAM" id="SSF53098">
    <property type="entry name" value="Ribonuclease H-like"/>
    <property type="match status" value="1"/>
</dbReference>
<dbReference type="OMA" id="YINNITH"/>
<protein>
    <recommendedName>
        <fullName evidence="2">ribonuclease H</fullName>
        <ecNumber evidence="2">3.1.26.4</ecNumber>
    </recommendedName>
</protein>
<evidence type="ECO:0000259" key="3">
    <source>
        <dbReference type="PROSITE" id="PS50994"/>
    </source>
</evidence>
<reference evidence="4" key="2">
    <citation type="submission" date="2025-08" db="UniProtKB">
        <authorList>
            <consortium name="Ensembl"/>
        </authorList>
    </citation>
    <scope>IDENTIFICATION</scope>
</reference>
<dbReference type="SUPFAM" id="SSF56672">
    <property type="entry name" value="DNA/RNA polymerases"/>
    <property type="match status" value="1"/>
</dbReference>
<dbReference type="PANTHER" id="PTHR37984:SF13">
    <property type="entry name" value="RIBONUCLEASE H"/>
    <property type="match status" value="1"/>
</dbReference>
<dbReference type="Proteomes" id="UP000008672">
    <property type="component" value="Unassembled WGS sequence"/>
</dbReference>
<dbReference type="GeneTree" id="ENSGT00940000166555"/>
<dbReference type="CDD" id="cd09274">
    <property type="entry name" value="RNase_HI_RT_Ty3"/>
    <property type="match status" value="1"/>
</dbReference>
<dbReference type="CDD" id="cd01647">
    <property type="entry name" value="RT_LTR"/>
    <property type="match status" value="1"/>
</dbReference>
<dbReference type="HOGENOM" id="CLU_000384_9_9_1"/>
<evidence type="ECO:0000256" key="2">
    <source>
        <dbReference type="ARBA" id="ARBA00012180"/>
    </source>
</evidence>
<name>H3AEI6_LATCH</name>
<dbReference type="GO" id="GO:0004523">
    <property type="term" value="F:RNA-DNA hybrid ribonuclease activity"/>
    <property type="evidence" value="ECO:0007669"/>
    <property type="project" value="UniProtKB-EC"/>
</dbReference>
<dbReference type="Gene3D" id="3.10.10.10">
    <property type="entry name" value="HIV Type 1 Reverse Transcriptase, subunit A, domain 1"/>
    <property type="match status" value="1"/>
</dbReference>
<reference evidence="4" key="3">
    <citation type="submission" date="2025-09" db="UniProtKB">
        <authorList>
            <consortium name="Ensembl"/>
        </authorList>
    </citation>
    <scope>IDENTIFICATION</scope>
</reference>
<dbReference type="InterPro" id="IPR043128">
    <property type="entry name" value="Rev_trsase/Diguanyl_cyclase"/>
</dbReference>
<sequence>FRNELGSMKNIMVKLSVKPDSQVKLCQARVVPYSLRPKVEADLNHLEQLGVLSPVKYSDWATSIVSVVKKDGSVQTCGDFKTTLNPVLCTEQYPPSCIETLFTSLAGGQRFSKLDLSNTYLQMSVDESSRKYLTITTQKGLYCYNHLPFGITSAPALFQRAMDQILKGVQYYLNDILVTGGMMLSISGIWMQSYSDWRTMVSEYIETNQAIKYLGHVIGASTSPEKAAAIKDAPEPDNVAKLCLFLGLLNYYSKFIPNLVTVLQPLNTLLCKEKRWHWTKDCTHAFKQAKALLVSSDVLTHYDPSLLIKLACDASPYGVGAVISHTMPNGDERPIAFASRTLSKAEQNYAQIERDALGIVFGVWKRPKSGFPSLAAARMQCWVLLLSAHTYDIVYREAAWHCNADSLSRLPLEVPHSDMAHTANIFHLSQLENLPVSCTEVKKQTSTDPVLLSVRHIQGKTPPKSDRELTAFYSRRNKLSVHHGCLMWGIRVIIPTKLQRQSYIWWPGIDKQIEEKAKACSSCQCIQKVPNPVPLHPWVWPSNPCFAGPFEGRMYLVIVDAHSKWPEVCIMESTTSDRTIQVLRGLFRVRHIRSAPYHPATNGLAERFVQTMKQALRATKGSIHQRLDNFLLVYRNTPHTITNESPAMLFVKRKLHIFLDLLKPNIKLLREYESKRQFNIGQTVLVRDYRKGEKWIPGVISAKAGPVSYLVDMGSGMIWRHHVDQLQDRSS</sequence>
<dbReference type="Pfam" id="PF17919">
    <property type="entry name" value="RT_RNaseH_2"/>
    <property type="match status" value="1"/>
</dbReference>
<dbReference type="FunFam" id="3.30.70.270:FF:000026">
    <property type="entry name" value="Transposon Ty3-G Gag-Pol polyprotein"/>
    <property type="match status" value="1"/>
</dbReference>
<dbReference type="eggNOG" id="KOG0017">
    <property type="taxonomic scope" value="Eukaryota"/>
</dbReference>
<dbReference type="GO" id="GO:0003676">
    <property type="term" value="F:nucleic acid binding"/>
    <property type="evidence" value="ECO:0007669"/>
    <property type="project" value="InterPro"/>
</dbReference>